<comment type="caution">
    <text evidence="5">The sequence shown here is derived from an EMBL/GenBank/DDBJ whole genome shotgun (WGS) entry which is preliminary data.</text>
</comment>
<dbReference type="AlphaFoldDB" id="G9MV67"/>
<dbReference type="VEuPathDB" id="FungiDB:TRIVIDRAFT_52958"/>
<dbReference type="OrthoDB" id="435881at2759"/>
<dbReference type="Pfam" id="PF04082">
    <property type="entry name" value="Fungal_trans"/>
    <property type="match status" value="1"/>
</dbReference>
<dbReference type="InterPro" id="IPR007219">
    <property type="entry name" value="XnlR_reg_dom"/>
</dbReference>
<dbReference type="RefSeq" id="XP_013955846.1">
    <property type="nucleotide sequence ID" value="XM_014100371.1"/>
</dbReference>
<dbReference type="GO" id="GO:0006351">
    <property type="term" value="P:DNA-templated transcription"/>
    <property type="evidence" value="ECO:0007669"/>
    <property type="project" value="InterPro"/>
</dbReference>
<dbReference type="InterPro" id="IPR001138">
    <property type="entry name" value="Zn2Cys6_DnaBD"/>
</dbReference>
<dbReference type="Gene3D" id="4.10.240.10">
    <property type="entry name" value="Zn(2)-C6 fungal-type DNA-binding domain"/>
    <property type="match status" value="1"/>
</dbReference>
<protein>
    <recommendedName>
        <fullName evidence="4">Zn(2)-C6 fungal-type domain-containing protein</fullName>
    </recommendedName>
</protein>
<dbReference type="OMA" id="IRCELWY"/>
<comment type="subcellular location">
    <subcellularLocation>
        <location evidence="1">Nucleus</location>
    </subcellularLocation>
</comment>
<keyword evidence="3" id="KW-0539">Nucleus</keyword>
<dbReference type="eggNOG" id="ENOG502SI80">
    <property type="taxonomic scope" value="Eukaryota"/>
</dbReference>
<dbReference type="HOGENOM" id="CLU_004083_7_2_1"/>
<dbReference type="GO" id="GO:0003677">
    <property type="term" value="F:DNA binding"/>
    <property type="evidence" value="ECO:0007669"/>
    <property type="project" value="InterPro"/>
</dbReference>
<dbReference type="CDD" id="cd12148">
    <property type="entry name" value="fungal_TF_MHR"/>
    <property type="match status" value="1"/>
</dbReference>
<dbReference type="CDD" id="cd00067">
    <property type="entry name" value="GAL4"/>
    <property type="match status" value="1"/>
</dbReference>
<evidence type="ECO:0000256" key="2">
    <source>
        <dbReference type="ARBA" id="ARBA00022723"/>
    </source>
</evidence>
<gene>
    <name evidence="5" type="ORF">TRIVIDRAFT_52958</name>
</gene>
<dbReference type="SUPFAM" id="SSF57701">
    <property type="entry name" value="Zn2/Cys6 DNA-binding domain"/>
    <property type="match status" value="1"/>
</dbReference>
<feature type="domain" description="Zn(2)-C6 fungal-type" evidence="4">
    <location>
        <begin position="15"/>
        <end position="44"/>
    </location>
</feature>
<dbReference type="PANTHER" id="PTHR31001:SF50">
    <property type="entry name" value="ZN(II)2CYS6 TRANSCRIPTION FACTOR (EUROFUNG)"/>
    <property type="match status" value="1"/>
</dbReference>
<sequence length="701" mass="79512">MSTDPIAEDGLRIWNCVTCRRRKIKCDRRDPCSNCVKNRIECHFPVTGRLPRRRDPSTWKSPTEKQAELLDRLRRLEALVTELAAQVEDGPDRTQSILLGSLPNVTRLISTMKSHFEGETNEDFGRLVVGKEAGLQIGKGFWSVFCSEVEHIFHAIQDVTSNVSGSIPSNSDAISSNGHVSSNNSCSDFYFGNGSKEGVPQSLDYLYPLPSQMLFIWRTYVENVDPFIKVIDVAAVEEIMTNLRGRFDSLEPRLQALLFAVSLAAITSLDEEETVNCFDMSRNQLLDQFRLGTERALANAGLLVTKEIETIQAFVIYLSLLPHIGGQELLSPLLGLLLRIATSSQLHRDAENFTMPAMTPAEIETRRRLWWHIIFIDSTSRTDHAAGLSASDTIFDTKTPSHIFDNGKRNSTLPFDAQNESVICIMRCEIWRLCRFLHAHQGKSLEQKLETLNHTRSMLEDLHIANLYSNHDLASLIKTMTSLAFSKVEHTIYMQHFRNLKDRSQSPSQEMTQQHLESSINILKDAHRLRTEPSWKRWRWQLQGDFPWASMSAVFIQLCRSPWSSISERGWALTRQILEEVPDRVKASAYWDILSKLIAATEAHRGRNPRELTVQTCPDNETNACSFINTKAGANEASNLSHTQSANSHIPIGNLDFSRMLTSSIIDESNELESIVTFNPMEWQAWDEALIADDQSWGLDY</sequence>
<dbReference type="PANTHER" id="PTHR31001">
    <property type="entry name" value="UNCHARACTERIZED TRANSCRIPTIONAL REGULATORY PROTEIN"/>
    <property type="match status" value="1"/>
</dbReference>
<dbReference type="GO" id="GO:0008270">
    <property type="term" value="F:zinc ion binding"/>
    <property type="evidence" value="ECO:0007669"/>
    <property type="project" value="InterPro"/>
</dbReference>
<evidence type="ECO:0000256" key="1">
    <source>
        <dbReference type="ARBA" id="ARBA00004123"/>
    </source>
</evidence>
<reference evidence="5 6" key="1">
    <citation type="journal article" date="2011" name="Genome Biol.">
        <title>Comparative genome sequence analysis underscores mycoparasitism as the ancestral life style of Trichoderma.</title>
        <authorList>
            <person name="Kubicek C.P."/>
            <person name="Herrera-Estrella A."/>
            <person name="Seidl-Seiboth V."/>
            <person name="Martinez D.A."/>
            <person name="Druzhinina I.S."/>
            <person name="Thon M."/>
            <person name="Zeilinger S."/>
            <person name="Casas-Flores S."/>
            <person name="Horwitz B.A."/>
            <person name="Mukherjee P.K."/>
            <person name="Mukherjee M."/>
            <person name="Kredics L."/>
            <person name="Alcaraz L.D."/>
            <person name="Aerts A."/>
            <person name="Antal Z."/>
            <person name="Atanasova L."/>
            <person name="Cervantes-Badillo M.G."/>
            <person name="Challacombe J."/>
            <person name="Chertkov O."/>
            <person name="McCluskey K."/>
            <person name="Coulpier F."/>
            <person name="Deshpande N."/>
            <person name="von Doehren H."/>
            <person name="Ebbole D.J."/>
            <person name="Esquivel-Naranjo E.U."/>
            <person name="Fekete E."/>
            <person name="Flipphi M."/>
            <person name="Glaser F."/>
            <person name="Gomez-Rodriguez E.Y."/>
            <person name="Gruber S."/>
            <person name="Han C."/>
            <person name="Henrissat B."/>
            <person name="Hermosa R."/>
            <person name="Hernandez-Onate M."/>
            <person name="Karaffa L."/>
            <person name="Kosti I."/>
            <person name="Le Crom S."/>
            <person name="Lindquist E."/>
            <person name="Lucas S."/>
            <person name="Luebeck M."/>
            <person name="Luebeck P.S."/>
            <person name="Margeot A."/>
            <person name="Metz B."/>
            <person name="Misra M."/>
            <person name="Nevalainen H."/>
            <person name="Omann M."/>
            <person name="Packer N."/>
            <person name="Perrone G."/>
            <person name="Uresti-Rivera E.E."/>
            <person name="Salamov A."/>
            <person name="Schmoll M."/>
            <person name="Seiboth B."/>
            <person name="Shapiro H."/>
            <person name="Sukno S."/>
            <person name="Tamayo-Ramos J.A."/>
            <person name="Tisch D."/>
            <person name="Wiest A."/>
            <person name="Wilkinson H.H."/>
            <person name="Zhang M."/>
            <person name="Coutinho P.M."/>
            <person name="Kenerley C.M."/>
            <person name="Monte E."/>
            <person name="Baker S.E."/>
            <person name="Grigoriev I.V."/>
        </authorList>
    </citation>
    <scope>NUCLEOTIDE SEQUENCE [LARGE SCALE GENOMIC DNA]</scope>
    <source>
        <strain evidence="6">Gv29-8 / FGSC 10586</strain>
    </source>
</reference>
<name>G9MV67_HYPVG</name>
<keyword evidence="6" id="KW-1185">Reference proteome</keyword>
<evidence type="ECO:0000313" key="6">
    <source>
        <dbReference type="Proteomes" id="UP000007115"/>
    </source>
</evidence>
<accession>G9MV67</accession>
<dbReference type="GeneID" id="25795257"/>
<dbReference type="InterPro" id="IPR036864">
    <property type="entry name" value="Zn2-C6_fun-type_DNA-bd_sf"/>
</dbReference>
<evidence type="ECO:0000256" key="3">
    <source>
        <dbReference type="ARBA" id="ARBA00023242"/>
    </source>
</evidence>
<dbReference type="InterPro" id="IPR050613">
    <property type="entry name" value="Sec_Metabolite_Reg"/>
</dbReference>
<organism evidence="5 6">
    <name type="scientific">Hypocrea virens (strain Gv29-8 / FGSC 10586)</name>
    <name type="common">Gliocladium virens</name>
    <name type="synonym">Trichoderma virens</name>
    <dbReference type="NCBI Taxonomy" id="413071"/>
    <lineage>
        <taxon>Eukaryota</taxon>
        <taxon>Fungi</taxon>
        <taxon>Dikarya</taxon>
        <taxon>Ascomycota</taxon>
        <taxon>Pezizomycotina</taxon>
        <taxon>Sordariomycetes</taxon>
        <taxon>Hypocreomycetidae</taxon>
        <taxon>Hypocreales</taxon>
        <taxon>Hypocreaceae</taxon>
        <taxon>Trichoderma</taxon>
    </lineage>
</organism>
<evidence type="ECO:0000313" key="5">
    <source>
        <dbReference type="EMBL" id="EHK21653.1"/>
    </source>
</evidence>
<dbReference type="PROSITE" id="PS50048">
    <property type="entry name" value="ZN2_CY6_FUNGAL_2"/>
    <property type="match status" value="1"/>
</dbReference>
<dbReference type="InParanoid" id="G9MV67"/>
<dbReference type="Pfam" id="PF00172">
    <property type="entry name" value="Zn_clus"/>
    <property type="match status" value="1"/>
</dbReference>
<dbReference type="GO" id="GO:0005634">
    <property type="term" value="C:nucleus"/>
    <property type="evidence" value="ECO:0007669"/>
    <property type="project" value="UniProtKB-SubCell"/>
</dbReference>
<dbReference type="Proteomes" id="UP000007115">
    <property type="component" value="Unassembled WGS sequence"/>
</dbReference>
<keyword evidence="2" id="KW-0479">Metal-binding</keyword>
<dbReference type="EMBL" id="ABDF02000067">
    <property type="protein sequence ID" value="EHK21653.1"/>
    <property type="molecule type" value="Genomic_DNA"/>
</dbReference>
<proteinExistence type="predicted"/>
<dbReference type="STRING" id="413071.G9MV67"/>
<evidence type="ECO:0000259" key="4">
    <source>
        <dbReference type="PROSITE" id="PS50048"/>
    </source>
</evidence>
<dbReference type="SMART" id="SM00066">
    <property type="entry name" value="GAL4"/>
    <property type="match status" value="1"/>
</dbReference>
<dbReference type="GO" id="GO:0000981">
    <property type="term" value="F:DNA-binding transcription factor activity, RNA polymerase II-specific"/>
    <property type="evidence" value="ECO:0007669"/>
    <property type="project" value="InterPro"/>
</dbReference>